<keyword evidence="3" id="KW-1185">Reference proteome</keyword>
<reference evidence="2 3" key="1">
    <citation type="submission" date="2016-11" db="EMBL/GenBank/DDBJ databases">
        <title>Draft Genome Sequences of Nine Cyanobacterial Strains from Diverse Habitats.</title>
        <authorList>
            <person name="Zhu T."/>
            <person name="Hou S."/>
            <person name="Lu X."/>
            <person name="Hess W.R."/>
        </authorList>
    </citation>
    <scope>NUCLEOTIDE SEQUENCE [LARGE SCALE GENOMIC DNA]</scope>
    <source>
        <strain evidence="2 3">NIES-593</strain>
    </source>
</reference>
<evidence type="ECO:0000259" key="1">
    <source>
        <dbReference type="Pfam" id="PF13441"/>
    </source>
</evidence>
<dbReference type="AlphaFoldDB" id="A0A1U7HRD0"/>
<evidence type="ECO:0000313" key="3">
    <source>
        <dbReference type="Proteomes" id="UP000186868"/>
    </source>
</evidence>
<sequence>MKRGQKITLFAPAIVATGILGTILLPSQPARADLIKDTAVGAATGVVAGEILDRRSSTWKNAVGGAAAGAAVSATHNRNSGTLPSLIQDAAVGAAANAVTGEITNNSSLGNNAIKGAVTGVIVNVTKD</sequence>
<dbReference type="Pfam" id="PF13441">
    <property type="entry name" value="Gly-zipper_YMGG"/>
    <property type="match status" value="1"/>
</dbReference>
<accession>A0A1U7HRD0</accession>
<protein>
    <recommendedName>
        <fullName evidence="1">YMGG-like Gly-zipper domain-containing protein</fullName>
    </recommendedName>
</protein>
<dbReference type="RefSeq" id="WP_073598249.1">
    <property type="nucleotide sequence ID" value="NZ_MRCB01000002.1"/>
</dbReference>
<organism evidence="2 3">
    <name type="scientific">Hydrococcus rivularis NIES-593</name>
    <dbReference type="NCBI Taxonomy" id="1921803"/>
    <lineage>
        <taxon>Bacteria</taxon>
        <taxon>Bacillati</taxon>
        <taxon>Cyanobacteriota</taxon>
        <taxon>Cyanophyceae</taxon>
        <taxon>Pleurocapsales</taxon>
        <taxon>Hydrococcaceae</taxon>
        <taxon>Hydrococcus</taxon>
    </lineage>
</organism>
<comment type="caution">
    <text evidence="2">The sequence shown here is derived from an EMBL/GenBank/DDBJ whole genome shotgun (WGS) entry which is preliminary data.</text>
</comment>
<gene>
    <name evidence="2" type="ORF">NIES593_03460</name>
</gene>
<feature type="domain" description="YMGG-like Gly-zipper" evidence="1">
    <location>
        <begin position="36"/>
        <end position="73"/>
    </location>
</feature>
<dbReference type="InterPro" id="IPR027367">
    <property type="entry name" value="Gly-zipper_YMGG"/>
</dbReference>
<name>A0A1U7HRD0_9CYAN</name>
<proteinExistence type="predicted"/>
<evidence type="ECO:0000313" key="2">
    <source>
        <dbReference type="EMBL" id="OKH26142.1"/>
    </source>
</evidence>
<dbReference type="EMBL" id="MRCB01000002">
    <property type="protein sequence ID" value="OKH26142.1"/>
    <property type="molecule type" value="Genomic_DNA"/>
</dbReference>
<dbReference type="Proteomes" id="UP000186868">
    <property type="component" value="Unassembled WGS sequence"/>
</dbReference>